<gene>
    <name evidence="1" type="ORF">INT47_004618</name>
</gene>
<comment type="caution">
    <text evidence="1">The sequence shown here is derived from an EMBL/GenBank/DDBJ whole genome shotgun (WGS) entry which is preliminary data.</text>
</comment>
<name>A0A8H7RIU2_9FUNG</name>
<reference evidence="1" key="1">
    <citation type="submission" date="2020-12" db="EMBL/GenBank/DDBJ databases">
        <title>Metabolic potential, ecology and presence of endohyphal bacteria is reflected in genomic diversity of Mucoromycotina.</title>
        <authorList>
            <person name="Muszewska A."/>
            <person name="Okrasinska A."/>
            <person name="Steczkiewicz K."/>
            <person name="Drgas O."/>
            <person name="Orlowska M."/>
            <person name="Perlinska-Lenart U."/>
            <person name="Aleksandrzak-Piekarczyk T."/>
            <person name="Szatraj K."/>
            <person name="Zielenkiewicz U."/>
            <person name="Pilsyk S."/>
            <person name="Malc E."/>
            <person name="Mieczkowski P."/>
            <person name="Kruszewska J.S."/>
            <person name="Biernat P."/>
            <person name="Pawlowska J."/>
        </authorList>
    </citation>
    <scope>NUCLEOTIDE SEQUENCE</scope>
    <source>
        <strain evidence="1">WA0000017839</strain>
    </source>
</reference>
<proteinExistence type="predicted"/>
<keyword evidence="2" id="KW-1185">Reference proteome</keyword>
<evidence type="ECO:0000313" key="2">
    <source>
        <dbReference type="Proteomes" id="UP000603453"/>
    </source>
</evidence>
<dbReference type="EMBL" id="JAEPRD010000007">
    <property type="protein sequence ID" value="KAG2211931.1"/>
    <property type="molecule type" value="Genomic_DNA"/>
</dbReference>
<organism evidence="1 2">
    <name type="scientific">Mucor saturninus</name>
    <dbReference type="NCBI Taxonomy" id="64648"/>
    <lineage>
        <taxon>Eukaryota</taxon>
        <taxon>Fungi</taxon>
        <taxon>Fungi incertae sedis</taxon>
        <taxon>Mucoromycota</taxon>
        <taxon>Mucoromycotina</taxon>
        <taxon>Mucoromycetes</taxon>
        <taxon>Mucorales</taxon>
        <taxon>Mucorineae</taxon>
        <taxon>Mucoraceae</taxon>
        <taxon>Mucor</taxon>
    </lineage>
</organism>
<evidence type="ECO:0000313" key="1">
    <source>
        <dbReference type="EMBL" id="KAG2211931.1"/>
    </source>
</evidence>
<dbReference type="Proteomes" id="UP000603453">
    <property type="component" value="Unassembled WGS sequence"/>
</dbReference>
<protein>
    <submittedName>
        <fullName evidence="1">Uncharacterized protein</fullName>
    </submittedName>
</protein>
<dbReference type="AlphaFoldDB" id="A0A8H7RIU2"/>
<sequence>MSSAGKIVKHLLAKNGPMTTQSLFAYVPTYQKEFVSKTHLKQKILTSLQGSGVIYKQVKRESATGKPTWEWNFTNQELIEKYKNLTFVPNFSITCSSLH</sequence>
<dbReference type="OrthoDB" id="2208992at2759"/>
<accession>A0A8H7RIU2</accession>